<dbReference type="Proteomes" id="UP000269721">
    <property type="component" value="Unassembled WGS sequence"/>
</dbReference>
<evidence type="ECO:0000313" key="2">
    <source>
        <dbReference type="EMBL" id="RKO94409.1"/>
    </source>
</evidence>
<sequence length="627" mass="67853">MTMTTSKEAKARKGKETCILSHKEKEPGQQETLHPNGDHGDRHPHWAGQPYMPLFFGRYVVYASIALCTNIAGTQVQNSWIREYRVIDLHLRPLWISQVTLSCAVGLAKPASIAPGLSTAINVTPVNLGYLQLYSISTTSKDNYSASLEKYFNATLPPPVNGTGCVTLSGSVESSVLDFMHLKLNCNNAVGNCTIYIDLNIITMVDFDTSAYTHAYTPDAVDGGSCTQCVSSEGPGYLTVDDQVVSDIGCNPFDIYYIGSKKSPYLYAPDQGGFYWIDTQMSPSTLSSPTASQHSATAQSTTMHQTSGDATLYASHIMLIPIDGKDGINVEISANHSFWYPCLCRAASKLRLAGLQLARFVQSIGPLGLLWGRDTRPEFASTPAAQVIGVNRAYPVGRDPIDVEAMLCTVSSAPSRPSAFSRIFQRVPTSAFSPLDRGRSSGRRERPVQHGWQALEHSHAPDSCQVWLWPKVRPSVCGSAGERPTTRQPSGRSGLQPRTWVQSFFATVDGLSRTDFRKEMGPEIVLGHQSLIVSGFGVRPDKDTGSNVLRHETFYASAASHVANLGEKRWCCLRQKKVSPSGGPLSRVQGCSCQCSPIGCAIHLCVVSGISAPYGANSKDVLSGSSG</sequence>
<dbReference type="AlphaFoldDB" id="A0A4P9WMW2"/>
<evidence type="ECO:0000313" key="3">
    <source>
        <dbReference type="Proteomes" id="UP000269721"/>
    </source>
</evidence>
<protein>
    <submittedName>
        <fullName evidence="2">Uncharacterized protein</fullName>
    </submittedName>
</protein>
<evidence type="ECO:0000256" key="1">
    <source>
        <dbReference type="SAM" id="MobiDB-lite"/>
    </source>
</evidence>
<proteinExistence type="predicted"/>
<feature type="region of interest" description="Disordered" evidence="1">
    <location>
        <begin position="1"/>
        <end position="44"/>
    </location>
</feature>
<feature type="compositionally biased region" description="Basic and acidic residues" evidence="1">
    <location>
        <begin position="7"/>
        <end position="28"/>
    </location>
</feature>
<gene>
    <name evidence="2" type="ORF">BDK51DRAFT_41459</name>
</gene>
<keyword evidence="3" id="KW-1185">Reference proteome</keyword>
<dbReference type="EMBL" id="KZ993904">
    <property type="protein sequence ID" value="RKO94409.1"/>
    <property type="molecule type" value="Genomic_DNA"/>
</dbReference>
<reference evidence="3" key="1">
    <citation type="journal article" date="2018" name="Nat. Microbiol.">
        <title>Leveraging single-cell genomics to expand the fungal tree of life.</title>
        <authorList>
            <person name="Ahrendt S.R."/>
            <person name="Quandt C.A."/>
            <person name="Ciobanu D."/>
            <person name="Clum A."/>
            <person name="Salamov A."/>
            <person name="Andreopoulos B."/>
            <person name="Cheng J.F."/>
            <person name="Woyke T."/>
            <person name="Pelin A."/>
            <person name="Henrissat B."/>
            <person name="Reynolds N.K."/>
            <person name="Benny G.L."/>
            <person name="Smith M.E."/>
            <person name="James T.Y."/>
            <person name="Grigoriev I.V."/>
        </authorList>
    </citation>
    <scope>NUCLEOTIDE SEQUENCE [LARGE SCALE GENOMIC DNA]</scope>
</reference>
<name>A0A4P9WMW2_9FUNG</name>
<organism evidence="2 3">
    <name type="scientific">Blyttiomyces helicus</name>
    <dbReference type="NCBI Taxonomy" id="388810"/>
    <lineage>
        <taxon>Eukaryota</taxon>
        <taxon>Fungi</taxon>
        <taxon>Fungi incertae sedis</taxon>
        <taxon>Chytridiomycota</taxon>
        <taxon>Chytridiomycota incertae sedis</taxon>
        <taxon>Chytridiomycetes</taxon>
        <taxon>Chytridiomycetes incertae sedis</taxon>
        <taxon>Blyttiomyces</taxon>
    </lineage>
</organism>
<accession>A0A4P9WMW2</accession>